<dbReference type="CDD" id="cd02440">
    <property type="entry name" value="AdoMet_MTases"/>
    <property type="match status" value="1"/>
</dbReference>
<feature type="domain" description="Methyltransferase type 11" evidence="4">
    <location>
        <begin position="89"/>
        <end position="140"/>
    </location>
</feature>
<dbReference type="AlphaFoldDB" id="A0AAW5QYI4"/>
<protein>
    <submittedName>
        <fullName evidence="5">Methyltransferase domain-containing protein</fullName>
    </submittedName>
</protein>
<proteinExistence type="predicted"/>
<dbReference type="RefSeq" id="WP_261615057.1">
    <property type="nucleotide sequence ID" value="NZ_JALIDZ010000003.1"/>
</dbReference>
<evidence type="ECO:0000256" key="1">
    <source>
        <dbReference type="ARBA" id="ARBA00022603"/>
    </source>
</evidence>
<dbReference type="Gene3D" id="3.40.50.150">
    <property type="entry name" value="Vaccinia Virus protein VP39"/>
    <property type="match status" value="1"/>
</dbReference>
<evidence type="ECO:0000256" key="2">
    <source>
        <dbReference type="ARBA" id="ARBA00022679"/>
    </source>
</evidence>
<dbReference type="GO" id="GO:0008757">
    <property type="term" value="F:S-adenosylmethionine-dependent methyltransferase activity"/>
    <property type="evidence" value="ECO:0007669"/>
    <property type="project" value="InterPro"/>
</dbReference>
<evidence type="ECO:0000256" key="3">
    <source>
        <dbReference type="SAM" id="MobiDB-lite"/>
    </source>
</evidence>
<dbReference type="SUPFAM" id="SSF53335">
    <property type="entry name" value="S-adenosyl-L-methionine-dependent methyltransferases"/>
    <property type="match status" value="1"/>
</dbReference>
<accession>A0AAW5QYI4</accession>
<dbReference type="PANTHER" id="PTHR13090:SF1">
    <property type="entry name" value="ARGININE-HYDROXYLASE NDUFAF5, MITOCHONDRIAL"/>
    <property type="match status" value="1"/>
</dbReference>
<sequence length="308" mass="33538">MTDGLTLFDRAALARNRARAAETLAEADFLLAEAADGLASRLLPIARDFPLALDLGAHDGQLGRAALATGKIGTLISAEGCRPLLSRLSAPRLALDEEALPIRDESLDLVLSSLTLQWVNDLPGTLIQIRRALRPDGLFMAAIIGGESLKELREAFIAAETEILGGISPRVAPFVEIRDAGALLQRAGFALPVVDADTLTVRYGEPFALLRDLKHMGWSNALTDRARTPMRRDVLVRAMELYAERNADPDRRLRATFEFIYLLGWAPDESQQKPLMPGSARMRLADALGTKEHSAGERAGTREDPDRG</sequence>
<keyword evidence="1 5" id="KW-0489">Methyltransferase</keyword>
<dbReference type="EMBL" id="JALIDZ010000003">
    <property type="protein sequence ID" value="MCT8971476.1"/>
    <property type="molecule type" value="Genomic_DNA"/>
</dbReference>
<dbReference type="InterPro" id="IPR029063">
    <property type="entry name" value="SAM-dependent_MTases_sf"/>
</dbReference>
<reference evidence="5 6" key="1">
    <citation type="submission" date="2022-04" db="EMBL/GenBank/DDBJ databases">
        <authorList>
            <person name="Ye Y.-Q."/>
            <person name="Du Z.-J."/>
        </authorList>
    </citation>
    <scope>NUCLEOTIDE SEQUENCE [LARGE SCALE GENOMIC DNA]</scope>
    <source>
        <strain evidence="5 6">A6E488</strain>
    </source>
</reference>
<organism evidence="5 6">
    <name type="scientific">Microbaculum marinisediminis</name>
    <dbReference type="NCBI Taxonomy" id="2931392"/>
    <lineage>
        <taxon>Bacteria</taxon>
        <taxon>Pseudomonadati</taxon>
        <taxon>Pseudomonadota</taxon>
        <taxon>Alphaproteobacteria</taxon>
        <taxon>Hyphomicrobiales</taxon>
        <taxon>Tepidamorphaceae</taxon>
        <taxon>Microbaculum</taxon>
    </lineage>
</organism>
<name>A0AAW5QYI4_9HYPH</name>
<evidence type="ECO:0000313" key="6">
    <source>
        <dbReference type="Proteomes" id="UP001320898"/>
    </source>
</evidence>
<dbReference type="InterPro" id="IPR050602">
    <property type="entry name" value="Malonyl-ACP_OMT"/>
</dbReference>
<keyword evidence="6" id="KW-1185">Reference proteome</keyword>
<comment type="caution">
    <text evidence="5">The sequence shown here is derived from an EMBL/GenBank/DDBJ whole genome shotgun (WGS) entry which is preliminary data.</text>
</comment>
<dbReference type="InterPro" id="IPR013216">
    <property type="entry name" value="Methyltransf_11"/>
</dbReference>
<dbReference type="PANTHER" id="PTHR13090">
    <property type="entry name" value="ARGININE-HYDROXYLASE NDUFAF5, MITOCHONDRIAL"/>
    <property type="match status" value="1"/>
</dbReference>
<dbReference type="GO" id="GO:0032259">
    <property type="term" value="P:methylation"/>
    <property type="evidence" value="ECO:0007669"/>
    <property type="project" value="UniProtKB-KW"/>
</dbReference>
<evidence type="ECO:0000259" key="4">
    <source>
        <dbReference type="Pfam" id="PF08241"/>
    </source>
</evidence>
<feature type="region of interest" description="Disordered" evidence="3">
    <location>
        <begin position="286"/>
        <end position="308"/>
    </location>
</feature>
<dbReference type="Proteomes" id="UP001320898">
    <property type="component" value="Unassembled WGS sequence"/>
</dbReference>
<dbReference type="Pfam" id="PF08241">
    <property type="entry name" value="Methyltransf_11"/>
    <property type="match status" value="1"/>
</dbReference>
<gene>
    <name evidence="5" type="ORF">MUB46_06370</name>
</gene>
<feature type="compositionally biased region" description="Basic and acidic residues" evidence="3">
    <location>
        <begin position="289"/>
        <end position="308"/>
    </location>
</feature>
<evidence type="ECO:0000313" key="5">
    <source>
        <dbReference type="EMBL" id="MCT8971476.1"/>
    </source>
</evidence>
<keyword evidence="2" id="KW-0808">Transferase</keyword>